<evidence type="ECO:0000256" key="1">
    <source>
        <dbReference type="SAM" id="MobiDB-lite"/>
    </source>
</evidence>
<sequence length="206" mass="22371">MDDCSLCAQFGELYGFQPILIDPTMYKFTADSSSDDEAGSVQHLVPVSSSSTPIIDVSNTTGEKKGATTGGSDDGDEIKEMLDKVLEAVRQTPPDSSKKGVSIYRIKEYLRQQHQVKKPQMTRQLKPAMEAALHRKLLIKVSGTRGVLLGSVKLNPAHEDPANDSESSTEDEAPAVVPETAREAKKRKAGGEESVKTSKVTKRLKV</sequence>
<protein>
    <submittedName>
        <fullName evidence="3">AAEL010240-PA</fullName>
    </submittedName>
</protein>
<dbReference type="GO" id="GO:0006334">
    <property type="term" value="P:nucleosome assembly"/>
    <property type="evidence" value="ECO:0007669"/>
    <property type="project" value="InterPro"/>
</dbReference>
<dbReference type="Gene3D" id="1.10.10.10">
    <property type="entry name" value="Winged helix-like DNA-binding domain superfamily/Winged helix DNA-binding domain"/>
    <property type="match status" value="1"/>
</dbReference>
<reference evidence="3" key="3">
    <citation type="submission" date="2012-09" db="EMBL/GenBank/DDBJ databases">
        <authorList>
            <consortium name="VectorBase"/>
        </authorList>
    </citation>
    <scope>NUCLEOTIDE SEQUENCE</scope>
    <source>
        <strain evidence="3">Liverpool</strain>
    </source>
</reference>
<accession>A0A1S4FQ47</accession>
<dbReference type="Pfam" id="PF00538">
    <property type="entry name" value="Linker_histone"/>
    <property type="match status" value="1"/>
</dbReference>
<feature type="region of interest" description="Disordered" evidence="1">
    <location>
        <begin position="52"/>
        <end position="75"/>
    </location>
</feature>
<name>A0A1S4FQ47_AEDAE</name>
<dbReference type="EMBL" id="CH477649">
    <property type="protein sequence ID" value="EAT37806.1"/>
    <property type="molecule type" value="Genomic_DNA"/>
</dbReference>
<reference evidence="3" key="2">
    <citation type="journal article" date="2007" name="Science">
        <title>Genome sequence of Aedes aegypti, a major arbovirus vector.</title>
        <authorList>
            <person name="Nene V."/>
            <person name="Wortman J.R."/>
            <person name="Lawson D."/>
            <person name="Haas B."/>
            <person name="Kodira C."/>
            <person name="Tu Z.J."/>
            <person name="Loftus B."/>
            <person name="Xi Z."/>
            <person name="Megy K."/>
            <person name="Grabherr M."/>
            <person name="Ren Q."/>
            <person name="Zdobnov E.M."/>
            <person name="Lobo N.F."/>
            <person name="Campbell K.S."/>
            <person name="Brown S.E."/>
            <person name="Bonaldo M.F."/>
            <person name="Zhu J."/>
            <person name="Sinkins S.P."/>
            <person name="Hogenkamp D.G."/>
            <person name="Amedeo P."/>
            <person name="Arensburger P."/>
            <person name="Atkinson P.W."/>
            <person name="Bidwell S."/>
            <person name="Biedler J."/>
            <person name="Birney E."/>
            <person name="Bruggner R.V."/>
            <person name="Costas J."/>
            <person name="Coy M.R."/>
            <person name="Crabtree J."/>
            <person name="Crawford M."/>
            <person name="Debruyn B."/>
            <person name="Decaprio D."/>
            <person name="Eiglmeier K."/>
            <person name="Eisenstadt E."/>
            <person name="El-Dorry H."/>
            <person name="Gelbart W.M."/>
            <person name="Gomes S.L."/>
            <person name="Hammond M."/>
            <person name="Hannick L.I."/>
            <person name="Hogan J.R."/>
            <person name="Holmes M.H."/>
            <person name="Jaffe D."/>
            <person name="Johnston J.S."/>
            <person name="Kennedy R.C."/>
            <person name="Koo H."/>
            <person name="Kravitz S."/>
            <person name="Kriventseva E.V."/>
            <person name="Kulp D."/>
            <person name="Labutti K."/>
            <person name="Lee E."/>
            <person name="Li S."/>
            <person name="Lovin D.D."/>
            <person name="Mao C."/>
            <person name="Mauceli E."/>
            <person name="Menck C.F."/>
            <person name="Miller J.R."/>
            <person name="Montgomery P."/>
            <person name="Mori A."/>
            <person name="Nascimento A.L."/>
            <person name="Naveira H.F."/>
            <person name="Nusbaum C."/>
            <person name="O'leary S."/>
            <person name="Orvis J."/>
            <person name="Pertea M."/>
            <person name="Quesneville H."/>
            <person name="Reidenbach K.R."/>
            <person name="Rogers Y.H."/>
            <person name="Roth C.W."/>
            <person name="Schneider J.R."/>
            <person name="Schatz M."/>
            <person name="Shumway M."/>
            <person name="Stanke M."/>
            <person name="Stinson E.O."/>
            <person name="Tubio J.M."/>
            <person name="Vanzee J.P."/>
            <person name="Verjovski-Almeida S."/>
            <person name="Werner D."/>
            <person name="White O."/>
            <person name="Wyder S."/>
            <person name="Zeng Q."/>
            <person name="Zhao Q."/>
            <person name="Zhao Y."/>
            <person name="Hill C.A."/>
            <person name="Raikhel A.S."/>
            <person name="Soares M.B."/>
            <person name="Knudson D.L."/>
            <person name="Lee N.H."/>
            <person name="Galagan J."/>
            <person name="Salzberg S.L."/>
            <person name="Paulsen I.T."/>
            <person name="Dimopoulos G."/>
            <person name="Collins F.H."/>
            <person name="Birren B."/>
            <person name="Fraser-Liggett C.M."/>
            <person name="Severson D.W."/>
        </authorList>
    </citation>
    <scope>NUCLEOTIDE SEQUENCE [LARGE SCALE GENOMIC DNA]</scope>
    <source>
        <strain evidence="3">Liverpool</strain>
    </source>
</reference>
<dbReference type="OMA" id="MEAFINI"/>
<dbReference type="GO" id="GO:0000786">
    <property type="term" value="C:nucleosome"/>
    <property type="evidence" value="ECO:0007669"/>
    <property type="project" value="InterPro"/>
</dbReference>
<dbReference type="KEGG" id="aag:5580037"/>
<feature type="domain" description="H15" evidence="2">
    <location>
        <begin position="74"/>
        <end position="156"/>
    </location>
</feature>
<dbReference type="PROSITE" id="PS51504">
    <property type="entry name" value="H15"/>
    <property type="match status" value="1"/>
</dbReference>
<feature type="region of interest" description="Disordered" evidence="1">
    <location>
        <begin position="153"/>
        <end position="206"/>
    </location>
</feature>
<dbReference type="GO" id="GO:0003677">
    <property type="term" value="F:DNA binding"/>
    <property type="evidence" value="ECO:0007669"/>
    <property type="project" value="InterPro"/>
</dbReference>
<dbReference type="SUPFAM" id="SSF46785">
    <property type="entry name" value="Winged helix' DNA-binding domain"/>
    <property type="match status" value="1"/>
</dbReference>
<evidence type="ECO:0000313" key="4">
    <source>
        <dbReference type="Proteomes" id="UP000682892"/>
    </source>
</evidence>
<dbReference type="OrthoDB" id="10612169at2759"/>
<dbReference type="Proteomes" id="UP000682892">
    <property type="component" value="Unassembled WGS sequence"/>
</dbReference>
<dbReference type="InterPro" id="IPR005818">
    <property type="entry name" value="Histone_H1/H5_H15"/>
</dbReference>
<proteinExistence type="predicted"/>
<dbReference type="HOGENOM" id="CLU_1332900_0_0_1"/>
<evidence type="ECO:0000313" key="3">
    <source>
        <dbReference type="EMBL" id="EAT37806.1"/>
    </source>
</evidence>
<organism evidence="3 4">
    <name type="scientific">Aedes aegypti</name>
    <name type="common">Yellowfever mosquito</name>
    <name type="synonym">Culex aegypti</name>
    <dbReference type="NCBI Taxonomy" id="7159"/>
    <lineage>
        <taxon>Eukaryota</taxon>
        <taxon>Metazoa</taxon>
        <taxon>Ecdysozoa</taxon>
        <taxon>Arthropoda</taxon>
        <taxon>Hexapoda</taxon>
        <taxon>Insecta</taxon>
        <taxon>Pterygota</taxon>
        <taxon>Neoptera</taxon>
        <taxon>Endopterygota</taxon>
        <taxon>Diptera</taxon>
        <taxon>Nematocera</taxon>
        <taxon>Culicoidea</taxon>
        <taxon>Culicidae</taxon>
        <taxon>Culicinae</taxon>
        <taxon>Aedini</taxon>
        <taxon>Aedes</taxon>
        <taxon>Stegomyia</taxon>
    </lineage>
</organism>
<reference evidence="3" key="1">
    <citation type="submission" date="2005-10" db="EMBL/GenBank/DDBJ databases">
        <authorList>
            <person name="Loftus B.J."/>
            <person name="Nene V.M."/>
            <person name="Hannick L.I."/>
            <person name="Bidwell S."/>
            <person name="Haas B."/>
            <person name="Amedeo P."/>
            <person name="Orvis J."/>
            <person name="Wortman J.R."/>
            <person name="White O.R."/>
            <person name="Salzberg S."/>
            <person name="Shumway M."/>
            <person name="Koo H."/>
            <person name="Zhao Y."/>
            <person name="Holmes M."/>
            <person name="Miller J."/>
            <person name="Schatz M."/>
            <person name="Pop M."/>
            <person name="Pai G."/>
            <person name="Utterback T."/>
            <person name="Rogers Y.-H."/>
            <person name="Kravitz S."/>
            <person name="Fraser C.M."/>
        </authorList>
    </citation>
    <scope>NUCLEOTIDE SEQUENCE</scope>
    <source>
        <strain evidence="3">Liverpool</strain>
    </source>
</reference>
<dbReference type="AlphaFoldDB" id="A0A1S4FQ47"/>
<dbReference type="InterPro" id="IPR036388">
    <property type="entry name" value="WH-like_DNA-bd_sf"/>
</dbReference>
<gene>
    <name evidence="3" type="ORF">AaeL_AAEL010240</name>
</gene>
<evidence type="ECO:0000259" key="2">
    <source>
        <dbReference type="PROSITE" id="PS51504"/>
    </source>
</evidence>
<dbReference type="InterPro" id="IPR036390">
    <property type="entry name" value="WH_DNA-bd_sf"/>
</dbReference>